<comment type="caution">
    <text evidence="8">The sequence shown here is derived from an EMBL/GenBank/DDBJ whole genome shotgun (WGS) entry which is preliminary data.</text>
</comment>
<dbReference type="InterPro" id="IPR012336">
    <property type="entry name" value="Thioredoxin-like_fold"/>
</dbReference>
<dbReference type="AlphaFoldDB" id="A0A9X2V6Y4"/>
<dbReference type="Gene3D" id="3.40.30.10">
    <property type="entry name" value="Glutaredoxin"/>
    <property type="match status" value="1"/>
</dbReference>
<feature type="transmembrane region" description="Helical" evidence="6">
    <location>
        <begin position="155"/>
        <end position="178"/>
    </location>
</feature>
<evidence type="ECO:0000256" key="4">
    <source>
        <dbReference type="ARBA" id="ARBA00023136"/>
    </source>
</evidence>
<dbReference type="Pfam" id="PF13462">
    <property type="entry name" value="Thioredoxin_4"/>
    <property type="match status" value="1"/>
</dbReference>
<dbReference type="InterPro" id="IPR036249">
    <property type="entry name" value="Thioredoxin-like_sf"/>
</dbReference>
<comment type="subcellular location">
    <subcellularLocation>
        <location evidence="1">Membrane</location>
        <topology evidence="1">Multi-pass membrane protein</topology>
    </subcellularLocation>
</comment>
<reference evidence="8" key="1">
    <citation type="submission" date="2022-08" db="EMBL/GenBank/DDBJ databases">
        <title>Genomic Encyclopedia of Type Strains, Phase V (KMG-V): Genome sequencing to study the core and pangenomes of soil and plant-associated prokaryotes.</title>
        <authorList>
            <person name="Whitman W."/>
        </authorList>
    </citation>
    <scope>NUCLEOTIDE SEQUENCE</scope>
    <source>
        <strain evidence="8">SP3026</strain>
    </source>
</reference>
<dbReference type="InterPro" id="IPR023271">
    <property type="entry name" value="Aquaporin-like"/>
</dbReference>
<feature type="region of interest" description="Disordered" evidence="5">
    <location>
        <begin position="1"/>
        <end position="47"/>
    </location>
</feature>
<sequence>MELTNPIPSSADNGRPNGVPSAHRLSDDDVPSNELRNALDRSERGAPAAGETLRDLFSTDEIFHRLVTAAAEEFSRSTRLLFLSGLAAGLSISLSFLGMAALSALWPGGPSRLAGSLMYPLGFLLVVMGRYQLFTENTLTPVALVLTRIASLPRLLYIWSVVLAANVLGAGLVAYVLAASGVFSSEMAAVASRIGAHFLDMPWDDVFWKGVFAGWLVASMVWLNYAARDTTARTLITFTLIYPVAAAGLAHCVVGSTEVLYVVFRGDVVFRGEASVGAFITGFLVPAVLGNTAGGVLLVAILNFSQTRDRRFPHRGCGQLELTWTEWLFGHTAGAPLMQRDDTVRLDPTVQPRDHTLGPDDAPVTVVQYGDYSCPTSRRIYRTVQQVRYALRMENGGEAIPFQYAFRHLPLRQRPVHSVRAAVASEAAARQRMFWAMHEQLFAHRNHLTNEDLRAYAASVGLDLEQFEDDLGDECLHRRVMSDRQSAIESGVRQSSNLFIDGTRYRGDLQPQALIQAVRRQVAVIRASRCGETQCCPLPLDHPASSYNTDDMDGRLTEM</sequence>
<feature type="transmembrane region" description="Helical" evidence="6">
    <location>
        <begin position="206"/>
        <end position="227"/>
    </location>
</feature>
<evidence type="ECO:0000256" key="2">
    <source>
        <dbReference type="ARBA" id="ARBA00022692"/>
    </source>
</evidence>
<evidence type="ECO:0000256" key="1">
    <source>
        <dbReference type="ARBA" id="ARBA00004141"/>
    </source>
</evidence>
<feature type="transmembrane region" description="Helical" evidence="6">
    <location>
        <begin position="276"/>
        <end position="302"/>
    </location>
</feature>
<feature type="domain" description="Thioredoxin-like fold" evidence="7">
    <location>
        <begin position="352"/>
        <end position="517"/>
    </location>
</feature>
<dbReference type="Pfam" id="PF01226">
    <property type="entry name" value="Form_Nir_trans"/>
    <property type="match status" value="1"/>
</dbReference>
<dbReference type="GO" id="GO:0016853">
    <property type="term" value="F:isomerase activity"/>
    <property type="evidence" value="ECO:0007669"/>
    <property type="project" value="UniProtKB-KW"/>
</dbReference>
<dbReference type="InterPro" id="IPR000292">
    <property type="entry name" value="For/NO2_transpt"/>
</dbReference>
<dbReference type="Gene3D" id="1.20.1080.10">
    <property type="entry name" value="Glycerol uptake facilitator protein"/>
    <property type="match status" value="1"/>
</dbReference>
<dbReference type="SUPFAM" id="SSF52833">
    <property type="entry name" value="Thioredoxin-like"/>
    <property type="match status" value="1"/>
</dbReference>
<feature type="transmembrane region" description="Helical" evidence="6">
    <location>
        <begin position="117"/>
        <end position="134"/>
    </location>
</feature>
<dbReference type="GO" id="GO:0005886">
    <property type="term" value="C:plasma membrane"/>
    <property type="evidence" value="ECO:0007669"/>
    <property type="project" value="TreeGrafter"/>
</dbReference>
<evidence type="ECO:0000256" key="3">
    <source>
        <dbReference type="ARBA" id="ARBA00022989"/>
    </source>
</evidence>
<dbReference type="GO" id="GO:0015499">
    <property type="term" value="F:formate transmembrane transporter activity"/>
    <property type="evidence" value="ECO:0007669"/>
    <property type="project" value="TreeGrafter"/>
</dbReference>
<feature type="transmembrane region" description="Helical" evidence="6">
    <location>
        <begin position="239"/>
        <end position="264"/>
    </location>
</feature>
<keyword evidence="4 6" id="KW-0472">Membrane</keyword>
<feature type="compositionally biased region" description="Polar residues" evidence="5">
    <location>
        <begin position="1"/>
        <end position="12"/>
    </location>
</feature>
<proteinExistence type="predicted"/>
<feature type="transmembrane region" description="Helical" evidence="6">
    <location>
        <begin position="80"/>
        <end position="105"/>
    </location>
</feature>
<dbReference type="EMBL" id="JANUBL010000005">
    <property type="protein sequence ID" value="MCS4122384.1"/>
    <property type="molecule type" value="Genomic_DNA"/>
</dbReference>
<evidence type="ECO:0000256" key="5">
    <source>
        <dbReference type="SAM" id="MobiDB-lite"/>
    </source>
</evidence>
<gene>
    <name evidence="8" type="ORF">GGP45_002744</name>
</gene>
<evidence type="ECO:0000256" key="6">
    <source>
        <dbReference type="SAM" id="Phobius"/>
    </source>
</evidence>
<protein>
    <submittedName>
        <fullName evidence="8">Formate/nitrite transporter FocA (FNT family)/predicted DsbA family dithiol-disulfide isomerase</fullName>
    </submittedName>
</protein>
<evidence type="ECO:0000313" key="8">
    <source>
        <dbReference type="EMBL" id="MCS4122384.1"/>
    </source>
</evidence>
<organism evidence="8 9">
    <name type="scientific">Salinibacter ruber</name>
    <dbReference type="NCBI Taxonomy" id="146919"/>
    <lineage>
        <taxon>Bacteria</taxon>
        <taxon>Pseudomonadati</taxon>
        <taxon>Rhodothermota</taxon>
        <taxon>Rhodothermia</taxon>
        <taxon>Rhodothermales</taxon>
        <taxon>Salinibacteraceae</taxon>
        <taxon>Salinibacter</taxon>
    </lineage>
</organism>
<dbReference type="Proteomes" id="UP001155144">
    <property type="component" value="Unassembled WGS sequence"/>
</dbReference>
<keyword evidence="8" id="KW-0413">Isomerase</keyword>
<dbReference type="RefSeq" id="WP_259040317.1">
    <property type="nucleotide sequence ID" value="NZ_JANUAM010000007.1"/>
</dbReference>
<keyword evidence="2 6" id="KW-0812">Transmembrane</keyword>
<name>A0A9X2V6Y4_9BACT</name>
<dbReference type="PANTHER" id="PTHR30520:SF2">
    <property type="entry name" value="INNER MEMBRANE PROTEIN YFDC"/>
    <property type="match status" value="1"/>
</dbReference>
<accession>A0A9X2V6Y4</accession>
<keyword evidence="3 6" id="KW-1133">Transmembrane helix</keyword>
<evidence type="ECO:0000259" key="7">
    <source>
        <dbReference type="Pfam" id="PF13462"/>
    </source>
</evidence>
<dbReference type="PANTHER" id="PTHR30520">
    <property type="entry name" value="FORMATE TRANSPORTER-RELATED"/>
    <property type="match status" value="1"/>
</dbReference>
<evidence type="ECO:0000313" key="9">
    <source>
        <dbReference type="Proteomes" id="UP001155144"/>
    </source>
</evidence>